<evidence type="ECO:0008006" key="4">
    <source>
        <dbReference type="Google" id="ProtNLM"/>
    </source>
</evidence>
<dbReference type="OrthoDB" id="4509278at2759"/>
<evidence type="ECO:0000313" key="3">
    <source>
        <dbReference type="Proteomes" id="UP000006753"/>
    </source>
</evidence>
<dbReference type="OMA" id="NTAGVQC"/>
<dbReference type="HOGENOM" id="CLU_1355042_0_0_1"/>
<evidence type="ECO:0000256" key="1">
    <source>
        <dbReference type="SAM" id="SignalP"/>
    </source>
</evidence>
<dbReference type="eggNOG" id="ENOG502SWW0">
    <property type="taxonomic scope" value="Eukaryota"/>
</dbReference>
<feature type="chain" id="PRO_5003853031" description="Ubiquitin 3 binding protein But2 C-terminal domain-containing protein" evidence="1">
    <location>
        <begin position="22"/>
        <end position="214"/>
    </location>
</feature>
<dbReference type="GeneID" id="18762582"/>
<keyword evidence="3" id="KW-1185">Reference proteome</keyword>
<dbReference type="EMBL" id="JH921442">
    <property type="protein sequence ID" value="EKD15431.1"/>
    <property type="molecule type" value="Genomic_DNA"/>
</dbReference>
<evidence type="ECO:0000313" key="2">
    <source>
        <dbReference type="EMBL" id="EKD15431.1"/>
    </source>
</evidence>
<dbReference type="AlphaFoldDB" id="K1WQY1"/>
<gene>
    <name evidence="2" type="ORF">MBM_06647</name>
</gene>
<dbReference type="KEGG" id="mbe:MBM_06647"/>
<protein>
    <recommendedName>
        <fullName evidence="4">Ubiquitin 3 binding protein But2 C-terminal domain-containing protein</fullName>
    </recommendedName>
</protein>
<organism evidence="2 3">
    <name type="scientific">Marssonina brunnea f. sp. multigermtubi (strain MB_m1)</name>
    <name type="common">Marssonina leaf spot fungus</name>
    <dbReference type="NCBI Taxonomy" id="1072389"/>
    <lineage>
        <taxon>Eukaryota</taxon>
        <taxon>Fungi</taxon>
        <taxon>Dikarya</taxon>
        <taxon>Ascomycota</taxon>
        <taxon>Pezizomycotina</taxon>
        <taxon>Leotiomycetes</taxon>
        <taxon>Helotiales</taxon>
        <taxon>Drepanopezizaceae</taxon>
        <taxon>Drepanopeziza</taxon>
    </lineage>
</organism>
<sequence>MQLTTILRLASGLAAAALTQATPLIPRLSLLPTAEITFHGAADAQYTLTVPLTGSPIYTYNPLSISSISSPSINIATNCVLSTPDYPPALVAGAPGTWILGPPQTVISLSCSISGNSRRYLPPPPPPPAASILIEFQGADPDQGAFYSVVVPLDGTVVQTDNALSVSTLVAGFDALAANCVFGYADGEAALARVAVDRWAVGPPQGIIEVSCRA</sequence>
<reference evidence="2 3" key="1">
    <citation type="journal article" date="2012" name="BMC Genomics">
        <title>Sequencing the genome of Marssonina brunnea reveals fungus-poplar co-evolution.</title>
        <authorList>
            <person name="Zhu S."/>
            <person name="Cao Y.-Z."/>
            <person name="Jiang C."/>
            <person name="Tan B.-Y."/>
            <person name="Wang Z."/>
            <person name="Feng S."/>
            <person name="Zhang L."/>
            <person name="Su X.-H."/>
            <person name="Brejova B."/>
            <person name="Vinar T."/>
            <person name="Xu M."/>
            <person name="Wang M.-X."/>
            <person name="Zhang S.-G."/>
            <person name="Huang M.-R."/>
            <person name="Wu R."/>
            <person name="Zhou Y."/>
        </authorList>
    </citation>
    <scope>NUCLEOTIDE SEQUENCE [LARGE SCALE GENOMIC DNA]</scope>
    <source>
        <strain evidence="2 3">MB_m1</strain>
    </source>
</reference>
<name>K1WQY1_MARBU</name>
<feature type="signal peptide" evidence="1">
    <location>
        <begin position="1"/>
        <end position="21"/>
    </location>
</feature>
<keyword evidence="1" id="KW-0732">Signal</keyword>
<accession>K1WQY1</accession>
<dbReference type="RefSeq" id="XP_007294536.1">
    <property type="nucleotide sequence ID" value="XM_007294474.1"/>
</dbReference>
<dbReference type="Proteomes" id="UP000006753">
    <property type="component" value="Unassembled WGS sequence"/>
</dbReference>
<proteinExistence type="predicted"/>
<dbReference type="InParanoid" id="K1WQY1"/>